<evidence type="ECO:0000256" key="10">
    <source>
        <dbReference type="ARBA" id="ARBA00022989"/>
    </source>
</evidence>
<evidence type="ECO:0000256" key="11">
    <source>
        <dbReference type="ARBA" id="ARBA00023049"/>
    </source>
</evidence>
<feature type="domain" description="Peptidase M50" evidence="14">
    <location>
        <begin position="125"/>
        <end position="161"/>
    </location>
</feature>
<proteinExistence type="inferred from homology"/>
<keyword evidence="11" id="KW-0482">Metalloprotease</keyword>
<dbReference type="PANTHER" id="PTHR35864:SF1">
    <property type="entry name" value="ZINC METALLOPROTEASE YWHC-RELATED"/>
    <property type="match status" value="1"/>
</dbReference>
<keyword evidence="9" id="KW-0862">Zinc</keyword>
<reference evidence="15 16" key="1">
    <citation type="journal article" date="2016" name="Nat. Commun.">
        <title>Thousands of microbial genomes shed light on interconnected biogeochemical processes in an aquifer system.</title>
        <authorList>
            <person name="Anantharaman K."/>
            <person name="Brown C.T."/>
            <person name="Hug L.A."/>
            <person name="Sharon I."/>
            <person name="Castelle C.J."/>
            <person name="Probst A.J."/>
            <person name="Thomas B.C."/>
            <person name="Singh A."/>
            <person name="Wilkins M.J."/>
            <person name="Karaoz U."/>
            <person name="Brodie E.L."/>
            <person name="Williams K.H."/>
            <person name="Hubbard S.S."/>
            <person name="Banfield J.F."/>
        </authorList>
    </citation>
    <scope>NUCLEOTIDE SEQUENCE [LARGE SCALE GENOMIC DNA]</scope>
</reference>
<name>A0A1G1ZH86_9BACT</name>
<keyword evidence="10 13" id="KW-1133">Transmembrane helix</keyword>
<evidence type="ECO:0000256" key="7">
    <source>
        <dbReference type="ARBA" id="ARBA00022723"/>
    </source>
</evidence>
<accession>A0A1G1ZH86</accession>
<comment type="cofactor">
    <cofactor evidence="1">
        <name>Zn(2+)</name>
        <dbReference type="ChEBI" id="CHEBI:29105"/>
    </cofactor>
</comment>
<gene>
    <name evidence="15" type="ORF">A3B92_03745</name>
</gene>
<comment type="similarity">
    <text evidence="3">Belongs to the peptidase M50B family.</text>
</comment>
<dbReference type="InterPro" id="IPR008915">
    <property type="entry name" value="Peptidase_M50"/>
</dbReference>
<evidence type="ECO:0000256" key="5">
    <source>
        <dbReference type="ARBA" id="ARBA00022670"/>
    </source>
</evidence>
<evidence type="ECO:0000256" key="1">
    <source>
        <dbReference type="ARBA" id="ARBA00001947"/>
    </source>
</evidence>
<dbReference type="InterPro" id="IPR052348">
    <property type="entry name" value="Metallopeptidase_M50B"/>
</dbReference>
<dbReference type="InterPro" id="IPR044537">
    <property type="entry name" value="Rip2-like"/>
</dbReference>
<dbReference type="Pfam" id="PF02163">
    <property type="entry name" value="Peptidase_M50"/>
    <property type="match status" value="1"/>
</dbReference>
<keyword evidence="4" id="KW-1003">Cell membrane</keyword>
<feature type="transmembrane region" description="Helical" evidence="13">
    <location>
        <begin position="90"/>
        <end position="111"/>
    </location>
</feature>
<feature type="transmembrane region" description="Helical" evidence="13">
    <location>
        <begin position="165"/>
        <end position="185"/>
    </location>
</feature>
<dbReference type="EMBL" id="MHJG01000025">
    <property type="protein sequence ID" value="OGY63187.1"/>
    <property type="molecule type" value="Genomic_DNA"/>
</dbReference>
<evidence type="ECO:0000256" key="9">
    <source>
        <dbReference type="ARBA" id="ARBA00022833"/>
    </source>
</evidence>
<keyword evidence="5" id="KW-0645">Protease</keyword>
<evidence type="ECO:0000256" key="12">
    <source>
        <dbReference type="ARBA" id="ARBA00023136"/>
    </source>
</evidence>
<comment type="subcellular location">
    <subcellularLocation>
        <location evidence="2">Cell membrane</location>
        <topology evidence="2">Multi-pass membrane protein</topology>
    </subcellularLocation>
</comment>
<evidence type="ECO:0000313" key="16">
    <source>
        <dbReference type="Proteomes" id="UP000177960"/>
    </source>
</evidence>
<sequence length="201" mass="22219">MDKLFLYIVIILSATFHEFAHGFVAHKLGDDTAKNQGRLTLNPLAHIDLIGTILVPLFLLLTSGIFIGWAKPVPYNPNNLSDRRYGSLKVGIAGPAANLLIAFILGLPLRFSYLFLSAGVSPLFLELVSFIVLINIFLALFNLIPFPPLDGSKVFADLFPRQWASIMRLGSAGIIISLLISFYFLPPVAQTLFWLITGQLY</sequence>
<dbReference type="GO" id="GO:0006508">
    <property type="term" value="P:proteolysis"/>
    <property type="evidence" value="ECO:0007669"/>
    <property type="project" value="UniProtKB-KW"/>
</dbReference>
<dbReference type="CDD" id="cd06158">
    <property type="entry name" value="S2P-M50_like_1"/>
    <property type="match status" value="1"/>
</dbReference>
<dbReference type="Proteomes" id="UP000177960">
    <property type="component" value="Unassembled WGS sequence"/>
</dbReference>
<comment type="caution">
    <text evidence="15">The sequence shown here is derived from an EMBL/GenBank/DDBJ whole genome shotgun (WGS) entry which is preliminary data.</text>
</comment>
<organism evidence="15 16">
    <name type="scientific">Candidatus Harrisonbacteria bacterium RIFCSPHIGHO2_02_FULL_42_16</name>
    <dbReference type="NCBI Taxonomy" id="1798404"/>
    <lineage>
        <taxon>Bacteria</taxon>
        <taxon>Candidatus Harrisoniibacteriota</taxon>
    </lineage>
</organism>
<keyword evidence="8" id="KW-0378">Hydrolase</keyword>
<dbReference type="GO" id="GO:0005886">
    <property type="term" value="C:plasma membrane"/>
    <property type="evidence" value="ECO:0007669"/>
    <property type="project" value="UniProtKB-SubCell"/>
</dbReference>
<evidence type="ECO:0000256" key="8">
    <source>
        <dbReference type="ARBA" id="ARBA00022801"/>
    </source>
</evidence>
<feature type="transmembrane region" description="Helical" evidence="13">
    <location>
        <begin position="49"/>
        <end position="69"/>
    </location>
</feature>
<evidence type="ECO:0000256" key="13">
    <source>
        <dbReference type="SAM" id="Phobius"/>
    </source>
</evidence>
<dbReference type="PANTHER" id="PTHR35864">
    <property type="entry name" value="ZINC METALLOPROTEASE MJ0611-RELATED"/>
    <property type="match status" value="1"/>
</dbReference>
<keyword evidence="6 13" id="KW-0812">Transmembrane</keyword>
<evidence type="ECO:0000259" key="14">
    <source>
        <dbReference type="Pfam" id="PF02163"/>
    </source>
</evidence>
<dbReference type="STRING" id="1798404.A3B92_03745"/>
<dbReference type="AlphaFoldDB" id="A0A1G1ZH86"/>
<evidence type="ECO:0000256" key="3">
    <source>
        <dbReference type="ARBA" id="ARBA00007931"/>
    </source>
</evidence>
<evidence type="ECO:0000256" key="2">
    <source>
        <dbReference type="ARBA" id="ARBA00004651"/>
    </source>
</evidence>
<protein>
    <recommendedName>
        <fullName evidence="14">Peptidase M50 domain-containing protein</fullName>
    </recommendedName>
</protein>
<evidence type="ECO:0000256" key="4">
    <source>
        <dbReference type="ARBA" id="ARBA00022475"/>
    </source>
</evidence>
<keyword evidence="12 13" id="KW-0472">Membrane</keyword>
<feature type="transmembrane region" description="Helical" evidence="13">
    <location>
        <begin position="123"/>
        <end position="144"/>
    </location>
</feature>
<dbReference type="GO" id="GO:0046872">
    <property type="term" value="F:metal ion binding"/>
    <property type="evidence" value="ECO:0007669"/>
    <property type="project" value="UniProtKB-KW"/>
</dbReference>
<evidence type="ECO:0000256" key="6">
    <source>
        <dbReference type="ARBA" id="ARBA00022692"/>
    </source>
</evidence>
<evidence type="ECO:0000313" key="15">
    <source>
        <dbReference type="EMBL" id="OGY63187.1"/>
    </source>
</evidence>
<dbReference type="GO" id="GO:0008237">
    <property type="term" value="F:metallopeptidase activity"/>
    <property type="evidence" value="ECO:0007669"/>
    <property type="project" value="UniProtKB-KW"/>
</dbReference>
<keyword evidence="7" id="KW-0479">Metal-binding</keyword>